<organism evidence="8 9">
    <name type="scientific">Mycobacterium deserti</name>
    <dbReference type="NCBI Taxonomy" id="2978347"/>
    <lineage>
        <taxon>Bacteria</taxon>
        <taxon>Bacillati</taxon>
        <taxon>Actinomycetota</taxon>
        <taxon>Actinomycetes</taxon>
        <taxon>Mycobacteriales</taxon>
        <taxon>Mycobacteriaceae</taxon>
        <taxon>Mycobacterium</taxon>
    </lineage>
</organism>
<keyword evidence="9" id="KW-1185">Reference proteome</keyword>
<keyword evidence="4 6" id="KW-0472">Membrane</keyword>
<dbReference type="Proteomes" id="UP001206639">
    <property type="component" value="Unassembled WGS sequence"/>
</dbReference>
<gene>
    <name evidence="8" type="ORF">N4S67_08525</name>
</gene>
<evidence type="ECO:0000256" key="3">
    <source>
        <dbReference type="ARBA" id="ARBA00022989"/>
    </source>
</evidence>
<dbReference type="PROSITE" id="PS51012">
    <property type="entry name" value="ABC_TM2"/>
    <property type="match status" value="1"/>
</dbReference>
<comment type="subcellular location">
    <subcellularLocation>
        <location evidence="6">Cell membrane</location>
        <topology evidence="6">Multi-pass membrane protein</topology>
    </subcellularLocation>
    <subcellularLocation>
        <location evidence="1">Membrane</location>
        <topology evidence="1">Multi-pass membrane protein</topology>
    </subcellularLocation>
</comment>
<feature type="transmembrane region" description="Helical" evidence="6">
    <location>
        <begin position="27"/>
        <end position="47"/>
    </location>
</feature>
<proteinExistence type="inferred from homology"/>
<feature type="transmembrane region" description="Helical" evidence="6">
    <location>
        <begin position="141"/>
        <end position="165"/>
    </location>
</feature>
<evidence type="ECO:0000256" key="4">
    <source>
        <dbReference type="ARBA" id="ARBA00023136"/>
    </source>
</evidence>
<evidence type="ECO:0000256" key="6">
    <source>
        <dbReference type="RuleBase" id="RU361157"/>
    </source>
</evidence>
<feature type="transmembrane region" description="Helical" evidence="6">
    <location>
        <begin position="172"/>
        <end position="191"/>
    </location>
</feature>
<feature type="transmembrane region" description="Helical" evidence="6">
    <location>
        <begin position="59"/>
        <end position="83"/>
    </location>
</feature>
<dbReference type="InterPro" id="IPR047817">
    <property type="entry name" value="ABC2_TM_bact-type"/>
</dbReference>
<name>A0ABT2M869_9MYCO</name>
<dbReference type="InterPro" id="IPR052902">
    <property type="entry name" value="ABC-2_transporter"/>
</dbReference>
<feature type="transmembrane region" description="Helical" evidence="6">
    <location>
        <begin position="225"/>
        <end position="243"/>
    </location>
</feature>
<keyword evidence="6" id="KW-0813">Transport</keyword>
<evidence type="ECO:0000313" key="9">
    <source>
        <dbReference type="Proteomes" id="UP001206639"/>
    </source>
</evidence>
<evidence type="ECO:0000256" key="5">
    <source>
        <dbReference type="ARBA" id="ARBA00023251"/>
    </source>
</evidence>
<evidence type="ECO:0000259" key="7">
    <source>
        <dbReference type="PROSITE" id="PS51012"/>
    </source>
</evidence>
<evidence type="ECO:0000256" key="1">
    <source>
        <dbReference type="ARBA" id="ARBA00004141"/>
    </source>
</evidence>
<accession>A0ABT2M869</accession>
<feature type="domain" description="ABC transmembrane type-2" evidence="7">
    <location>
        <begin position="27"/>
        <end position="254"/>
    </location>
</feature>
<evidence type="ECO:0000313" key="8">
    <source>
        <dbReference type="EMBL" id="MCT7658463.1"/>
    </source>
</evidence>
<comment type="similarity">
    <text evidence="6">Belongs to the ABC-2 integral membrane protein family.</text>
</comment>
<keyword evidence="5" id="KW-0046">Antibiotic resistance</keyword>
<feature type="transmembrane region" description="Helical" evidence="6">
    <location>
        <begin position="114"/>
        <end position="135"/>
    </location>
</feature>
<keyword evidence="6" id="KW-1003">Cell membrane</keyword>
<dbReference type="Pfam" id="PF01061">
    <property type="entry name" value="ABC2_membrane"/>
    <property type="match status" value="1"/>
</dbReference>
<protein>
    <recommendedName>
        <fullName evidence="6">Transport permease protein</fullName>
    </recommendedName>
</protein>
<dbReference type="InterPro" id="IPR013525">
    <property type="entry name" value="ABC2_TM"/>
</dbReference>
<comment type="caution">
    <text evidence="8">The sequence shown here is derived from an EMBL/GenBank/DDBJ whole genome shotgun (WGS) entry which is preliminary data.</text>
</comment>
<reference evidence="9" key="1">
    <citation type="submission" date="2023-07" db="EMBL/GenBank/DDBJ databases">
        <authorList>
            <person name="Deng Y."/>
            <person name="Zhang Y.-Q."/>
        </authorList>
    </citation>
    <scope>NUCLEOTIDE SEQUENCE [LARGE SCALE GENOMIC DNA]</scope>
    <source>
        <strain evidence="9">CPCC 205710</strain>
    </source>
</reference>
<keyword evidence="2 6" id="KW-0812">Transmembrane</keyword>
<keyword evidence="3 6" id="KW-1133">Transmembrane helix</keyword>
<dbReference type="InterPro" id="IPR000412">
    <property type="entry name" value="ABC_2_transport"/>
</dbReference>
<evidence type="ECO:0000256" key="2">
    <source>
        <dbReference type="ARBA" id="ARBA00022692"/>
    </source>
</evidence>
<sequence length="259" mass="27102">MTAAAELALQSRLQAGRLLRGWTREPVVLIQSLIFPTFLLLVYHLVIGQSILNLTGDNSLYGLVPMCAITGALFGAIGAGAAIPDERESGLLSRLWVQPVPRASALSGRLLAEAARAVIGSAVITAVGVAMGLRFREGPLAALGFVVIPMLMVIGFSVVIVAFGVRSNGKNIITGLSTVCFLLLFFNSGMVPVDVFPGWAQPVVRAQPMSPAIEAMRGLAEGGPVLWPVLQSVAWVVALIAVFGPTAVRGYRTAAESGA</sequence>
<dbReference type="EMBL" id="JAODWD010000002">
    <property type="protein sequence ID" value="MCT7658463.1"/>
    <property type="molecule type" value="Genomic_DNA"/>
</dbReference>
<dbReference type="PANTHER" id="PTHR43027">
    <property type="entry name" value="DOXORUBICIN RESISTANCE ABC TRANSPORTER PERMEASE PROTEIN DRRC-RELATED"/>
    <property type="match status" value="1"/>
</dbReference>
<dbReference type="RefSeq" id="WP_260992512.1">
    <property type="nucleotide sequence ID" value="NZ_JAODWD010000002.1"/>
</dbReference>
<dbReference type="PIRSF" id="PIRSF006648">
    <property type="entry name" value="DrrB"/>
    <property type="match status" value="1"/>
</dbReference>
<dbReference type="PANTHER" id="PTHR43027:SF1">
    <property type="entry name" value="DOXORUBICIN RESISTANCE ABC TRANSPORTER PERMEASE PROTEIN DRRC-RELATED"/>
    <property type="match status" value="1"/>
</dbReference>